<evidence type="ECO:0000256" key="1">
    <source>
        <dbReference type="ARBA" id="ARBA00004370"/>
    </source>
</evidence>
<comment type="cofactor">
    <cofactor evidence="11">
        <name>heme</name>
        <dbReference type="ChEBI" id="CHEBI:30413"/>
    </cofactor>
</comment>
<comment type="similarity">
    <text evidence="2">Belongs to the cytochrome P450 family.</text>
</comment>
<dbReference type="GO" id="GO:0016705">
    <property type="term" value="F:oxidoreductase activity, acting on paired donors, with incorporation or reduction of molecular oxygen"/>
    <property type="evidence" value="ECO:0007669"/>
    <property type="project" value="InterPro"/>
</dbReference>
<feature type="transmembrane region" description="Helical" evidence="12">
    <location>
        <begin position="6"/>
        <end position="28"/>
    </location>
</feature>
<keyword evidence="5 11" id="KW-0479">Metal-binding</keyword>
<dbReference type="GO" id="GO:0016020">
    <property type="term" value="C:membrane"/>
    <property type="evidence" value="ECO:0007669"/>
    <property type="project" value="UniProtKB-SubCell"/>
</dbReference>
<dbReference type="InterPro" id="IPR036396">
    <property type="entry name" value="Cyt_P450_sf"/>
</dbReference>
<dbReference type="EMBL" id="LSRQ01001549">
    <property type="protein sequence ID" value="OAY77407.1"/>
    <property type="molecule type" value="Genomic_DNA"/>
</dbReference>
<evidence type="ECO:0000256" key="5">
    <source>
        <dbReference type="ARBA" id="ARBA00022723"/>
    </source>
</evidence>
<dbReference type="GO" id="GO:0005506">
    <property type="term" value="F:iron ion binding"/>
    <property type="evidence" value="ECO:0007669"/>
    <property type="project" value="InterPro"/>
</dbReference>
<keyword evidence="7" id="KW-0560">Oxidoreductase</keyword>
<keyword evidence="3 11" id="KW-0349">Heme</keyword>
<dbReference type="SUPFAM" id="SSF48264">
    <property type="entry name" value="Cytochrome P450"/>
    <property type="match status" value="1"/>
</dbReference>
<dbReference type="InterPro" id="IPR002401">
    <property type="entry name" value="Cyt_P450_E_grp-I"/>
</dbReference>
<evidence type="ECO:0000256" key="12">
    <source>
        <dbReference type="SAM" id="Phobius"/>
    </source>
</evidence>
<evidence type="ECO:0000313" key="14">
    <source>
        <dbReference type="Proteomes" id="UP000092600"/>
    </source>
</evidence>
<dbReference type="PANTHER" id="PTHR24282:SF255">
    <property type="entry name" value="CYTOCHROME P450 72A11-RELATED"/>
    <property type="match status" value="1"/>
</dbReference>
<evidence type="ECO:0000256" key="4">
    <source>
        <dbReference type="ARBA" id="ARBA00022692"/>
    </source>
</evidence>
<feature type="binding site" description="axial binding residue" evidence="11">
    <location>
        <position position="487"/>
    </location>
    <ligand>
        <name>heme</name>
        <dbReference type="ChEBI" id="CHEBI:30413"/>
    </ligand>
    <ligandPart>
        <name>Fe</name>
        <dbReference type="ChEBI" id="CHEBI:18248"/>
    </ligandPart>
</feature>
<dbReference type="InterPro" id="IPR001128">
    <property type="entry name" value="Cyt_P450"/>
</dbReference>
<keyword evidence="8 11" id="KW-0408">Iron</keyword>
<keyword evidence="6 12" id="KW-1133">Transmembrane helix</keyword>
<dbReference type="GO" id="GO:0006629">
    <property type="term" value="P:lipid metabolic process"/>
    <property type="evidence" value="ECO:0007669"/>
    <property type="project" value="UniProtKB-ARBA"/>
</dbReference>
<feature type="non-terminal residue" evidence="13">
    <location>
        <position position="534"/>
    </location>
</feature>
<evidence type="ECO:0000256" key="7">
    <source>
        <dbReference type="ARBA" id="ARBA00023002"/>
    </source>
</evidence>
<reference evidence="13 14" key="1">
    <citation type="journal article" date="2016" name="DNA Res.">
        <title>The draft genome of MD-2 pineapple using hybrid error correction of long reads.</title>
        <authorList>
            <person name="Redwan R.M."/>
            <person name="Saidin A."/>
            <person name="Kumar S.V."/>
        </authorList>
    </citation>
    <scope>NUCLEOTIDE SEQUENCE [LARGE SCALE GENOMIC DNA]</scope>
    <source>
        <strain evidence="14">cv. MD2</strain>
        <tissue evidence="13">Leaf</tissue>
    </source>
</reference>
<dbReference type="PANTHER" id="PTHR24282">
    <property type="entry name" value="CYTOCHROME P450 FAMILY MEMBER"/>
    <property type="match status" value="1"/>
</dbReference>
<proteinExistence type="inferred from homology"/>
<dbReference type="PRINTS" id="PR00463">
    <property type="entry name" value="EP450I"/>
</dbReference>
<evidence type="ECO:0000256" key="3">
    <source>
        <dbReference type="ARBA" id="ARBA00022617"/>
    </source>
</evidence>
<evidence type="ECO:0000313" key="13">
    <source>
        <dbReference type="EMBL" id="OAY77407.1"/>
    </source>
</evidence>
<dbReference type="Gene3D" id="1.10.630.10">
    <property type="entry name" value="Cytochrome P450"/>
    <property type="match status" value="1"/>
</dbReference>
<organism evidence="13 14">
    <name type="scientific">Ananas comosus</name>
    <name type="common">Pineapple</name>
    <name type="synonym">Ananas ananas</name>
    <dbReference type="NCBI Taxonomy" id="4615"/>
    <lineage>
        <taxon>Eukaryota</taxon>
        <taxon>Viridiplantae</taxon>
        <taxon>Streptophyta</taxon>
        <taxon>Embryophyta</taxon>
        <taxon>Tracheophyta</taxon>
        <taxon>Spermatophyta</taxon>
        <taxon>Magnoliopsida</taxon>
        <taxon>Liliopsida</taxon>
        <taxon>Poales</taxon>
        <taxon>Bromeliaceae</taxon>
        <taxon>Bromelioideae</taxon>
        <taxon>Ananas</taxon>
    </lineage>
</organism>
<dbReference type="PRINTS" id="PR00385">
    <property type="entry name" value="P450"/>
</dbReference>
<evidence type="ECO:0000256" key="2">
    <source>
        <dbReference type="ARBA" id="ARBA00010617"/>
    </source>
</evidence>
<dbReference type="GO" id="GO:0020037">
    <property type="term" value="F:heme binding"/>
    <property type="evidence" value="ECO:0007669"/>
    <property type="project" value="InterPro"/>
</dbReference>
<dbReference type="Pfam" id="PF00067">
    <property type="entry name" value="p450"/>
    <property type="match status" value="1"/>
</dbReference>
<dbReference type="STRING" id="4615.A0A199VJR5"/>
<dbReference type="InterPro" id="IPR050665">
    <property type="entry name" value="Cytochrome_P450_Monooxygen"/>
</dbReference>
<evidence type="ECO:0000256" key="6">
    <source>
        <dbReference type="ARBA" id="ARBA00022989"/>
    </source>
</evidence>
<comment type="caution">
    <text evidence="13">The sequence shown here is derived from an EMBL/GenBank/DDBJ whole genome shotgun (WGS) entry which is preliminary data.</text>
</comment>
<gene>
    <name evidence="13" type="ORF">ACMD2_20330</name>
</gene>
<dbReference type="Proteomes" id="UP000092600">
    <property type="component" value="Unassembled WGS sequence"/>
</dbReference>
<sequence length="534" mass="61251">MDKFEIIYFSLSFLVFFVLQKLLFALWWNPLRIQKQFHKQGIRGPQYRPVIGSLKELAVIYRRAKEESPTPTPLPLPLPLQPQSCKENTKHNLVQHIFPHLPPWINKYGKNFLFWFGPLPRIVVTEPELIKKMFSDPKEFILLVQHPALYQLIGKALPLAEGDAWATNRKLLSPFFNLESLKRTFLYPLLLLLYQETKTLRLFGASDFSIENGLSHIVIEATEKLVETWSDLAKSGEWEADVYSEFEELVQNIAADVVFGRNAKEGKYIGHLQMKQENLIAGALRNVYIPGTRFLPTSFNLSSNWLRKEVDRLLMQLIKRRGTNRDTTESDLLGYLLSSSMPREQIKEECRVFSVAAYETVSILLSWTFIMLGTFTEWQDKAREEVSEVLKGNNPSFETLSRLKIVNSRLYLRSDSNPRVKEDTKLANLTVPAGTGFIVPIIAIHHDKDLWGENADVFDPSRFSEGVAKAAKHPMAFMPFTVGPRICIGMNFVLMEAKIILAMLLQKFRFVVSPNYKHEPSYSVIMKPGKGAQI</sequence>
<name>A0A199VJR5_ANACO</name>
<evidence type="ECO:0000256" key="10">
    <source>
        <dbReference type="ARBA" id="ARBA00023136"/>
    </source>
</evidence>
<accession>A0A199VJR5</accession>
<evidence type="ECO:0000256" key="11">
    <source>
        <dbReference type="PIRSR" id="PIRSR602401-1"/>
    </source>
</evidence>
<keyword evidence="9" id="KW-0503">Monooxygenase</keyword>
<protein>
    <submittedName>
        <fullName evidence="13">Cytochrome P450 734A1</fullName>
    </submittedName>
</protein>
<dbReference type="AlphaFoldDB" id="A0A199VJR5"/>
<dbReference type="GO" id="GO:0004497">
    <property type="term" value="F:monooxygenase activity"/>
    <property type="evidence" value="ECO:0007669"/>
    <property type="project" value="UniProtKB-KW"/>
</dbReference>
<keyword evidence="4 12" id="KW-0812">Transmembrane</keyword>
<comment type="subcellular location">
    <subcellularLocation>
        <location evidence="1">Membrane</location>
    </subcellularLocation>
</comment>
<evidence type="ECO:0000256" key="9">
    <source>
        <dbReference type="ARBA" id="ARBA00023033"/>
    </source>
</evidence>
<evidence type="ECO:0000256" key="8">
    <source>
        <dbReference type="ARBA" id="ARBA00023004"/>
    </source>
</evidence>
<keyword evidence="10 12" id="KW-0472">Membrane</keyword>